<name>A0ACC2BC44_DIPCM</name>
<sequence>MNDFNDFYAEGAQALFDRGVKEVPRAYIQPQHERPSAAARLVPGKQLPVIDLSRFHGDGRNQVMEELKSACESWGFFHLINHGFPDSSMKAMLEVVRQFFELPAEIKMRFFQKIGTGRKARYGLSFNTELDRVSDWKDFLAHPCHPLSDELISTWPDVPLHYREIATEYAKNVRALALRLLALLSESLGLRESFIYEAFKGHHQLLVINHYPPCPQPDLTLGVRGHTDVYGFTIVQHDDVPGLEVMKDGSWYAVSSIPNAFVINIGDQLEILSNGRYKSIKHRAVVNSERTRFSIVSFYGPSHDATIAPAAEVIRQQPDQKAEYREILFEDYLREFFSRGLDNKFNINSLKIKK</sequence>
<evidence type="ECO:0000313" key="2">
    <source>
        <dbReference type="Proteomes" id="UP001162992"/>
    </source>
</evidence>
<dbReference type="Proteomes" id="UP001162992">
    <property type="component" value="Chromosome 16"/>
</dbReference>
<proteinExistence type="predicted"/>
<gene>
    <name evidence="1" type="ORF">O6H91_16G029800</name>
</gene>
<accession>A0ACC2BC44</accession>
<reference evidence="2" key="1">
    <citation type="journal article" date="2024" name="Proc. Natl. Acad. Sci. U.S.A.">
        <title>Extraordinary preservation of gene collinearity over three hundred million years revealed in homosporous lycophytes.</title>
        <authorList>
            <person name="Li C."/>
            <person name="Wickell D."/>
            <person name="Kuo L.Y."/>
            <person name="Chen X."/>
            <person name="Nie B."/>
            <person name="Liao X."/>
            <person name="Peng D."/>
            <person name="Ji J."/>
            <person name="Jenkins J."/>
            <person name="Williams M."/>
            <person name="Shu S."/>
            <person name="Plott C."/>
            <person name="Barry K."/>
            <person name="Rajasekar S."/>
            <person name="Grimwood J."/>
            <person name="Han X."/>
            <person name="Sun S."/>
            <person name="Hou Z."/>
            <person name="He W."/>
            <person name="Dai G."/>
            <person name="Sun C."/>
            <person name="Schmutz J."/>
            <person name="Leebens-Mack J.H."/>
            <person name="Li F.W."/>
            <person name="Wang L."/>
        </authorList>
    </citation>
    <scope>NUCLEOTIDE SEQUENCE [LARGE SCALE GENOMIC DNA]</scope>
    <source>
        <strain evidence="2">cv. PW_Plant_1</strain>
    </source>
</reference>
<comment type="caution">
    <text evidence="1">The sequence shown here is derived from an EMBL/GenBank/DDBJ whole genome shotgun (WGS) entry which is preliminary data.</text>
</comment>
<evidence type="ECO:0000313" key="1">
    <source>
        <dbReference type="EMBL" id="KAJ7526974.1"/>
    </source>
</evidence>
<organism evidence="1 2">
    <name type="scientific">Diphasiastrum complanatum</name>
    <name type="common">Issler's clubmoss</name>
    <name type="synonym">Lycopodium complanatum</name>
    <dbReference type="NCBI Taxonomy" id="34168"/>
    <lineage>
        <taxon>Eukaryota</taxon>
        <taxon>Viridiplantae</taxon>
        <taxon>Streptophyta</taxon>
        <taxon>Embryophyta</taxon>
        <taxon>Tracheophyta</taxon>
        <taxon>Lycopodiopsida</taxon>
        <taxon>Lycopodiales</taxon>
        <taxon>Lycopodiaceae</taxon>
        <taxon>Lycopodioideae</taxon>
        <taxon>Diphasiastrum</taxon>
    </lineage>
</organism>
<dbReference type="EMBL" id="CM055107">
    <property type="protein sequence ID" value="KAJ7526974.1"/>
    <property type="molecule type" value="Genomic_DNA"/>
</dbReference>
<protein>
    <submittedName>
        <fullName evidence="1">Uncharacterized protein</fullName>
    </submittedName>
</protein>
<keyword evidence="2" id="KW-1185">Reference proteome</keyword>